<dbReference type="EMBL" id="BJND01000054">
    <property type="protein sequence ID" value="GEC08548.1"/>
    <property type="molecule type" value="Genomic_DNA"/>
</dbReference>
<dbReference type="OrthoDB" id="153510at2"/>
<dbReference type="Pfam" id="PF13490">
    <property type="entry name" value="zf-HC2"/>
    <property type="match status" value="1"/>
</dbReference>
<evidence type="ECO:0000313" key="5">
    <source>
        <dbReference type="Proteomes" id="UP000317881"/>
    </source>
</evidence>
<reference evidence="4 5" key="1">
    <citation type="submission" date="2019-06" db="EMBL/GenBank/DDBJ databases">
        <title>Whole genome shotgun sequence of Streptomyces spinoverrucosus NBRC 14228.</title>
        <authorList>
            <person name="Hosoyama A."/>
            <person name="Uohara A."/>
            <person name="Ohji S."/>
            <person name="Ichikawa N."/>
        </authorList>
    </citation>
    <scope>NUCLEOTIDE SEQUENCE [LARGE SCALE GENOMIC DNA]</scope>
    <source>
        <strain evidence="4 5">NBRC 14228</strain>
    </source>
</reference>
<evidence type="ECO:0000256" key="2">
    <source>
        <dbReference type="ARBA" id="ARBA00023163"/>
    </source>
</evidence>
<dbReference type="InterPro" id="IPR041916">
    <property type="entry name" value="Anti_sigma_zinc_sf"/>
</dbReference>
<dbReference type="Gene3D" id="1.10.10.1320">
    <property type="entry name" value="Anti-sigma factor, zinc-finger domain"/>
    <property type="match status" value="1"/>
</dbReference>
<sequence length="75" mass="8622">MITCSEAVRELWEYLDATVDQADREAVEEHLSRCRRCCGELEFAVELRRLLLGTSREDIPADVLRRLNETLGELG</sequence>
<keyword evidence="2" id="KW-0804">Transcription</keyword>
<evidence type="ECO:0000313" key="4">
    <source>
        <dbReference type="EMBL" id="GEC08548.1"/>
    </source>
</evidence>
<organism evidence="4 5">
    <name type="scientific">Streptomyces spinoverrucosus</name>
    <dbReference type="NCBI Taxonomy" id="284043"/>
    <lineage>
        <taxon>Bacteria</taxon>
        <taxon>Bacillati</taxon>
        <taxon>Actinomycetota</taxon>
        <taxon>Actinomycetes</taxon>
        <taxon>Kitasatosporales</taxon>
        <taxon>Streptomycetaceae</taxon>
        <taxon>Streptomyces</taxon>
    </lineage>
</organism>
<evidence type="ECO:0000256" key="1">
    <source>
        <dbReference type="ARBA" id="ARBA00023015"/>
    </source>
</evidence>
<dbReference type="AlphaFoldDB" id="A0A4Y3VQR5"/>
<dbReference type="InterPro" id="IPR027383">
    <property type="entry name" value="Znf_put"/>
</dbReference>
<dbReference type="Proteomes" id="UP000317881">
    <property type="component" value="Unassembled WGS sequence"/>
</dbReference>
<name>A0A4Y3VQR5_9ACTN</name>
<comment type="caution">
    <text evidence="4">The sequence shown here is derived from an EMBL/GenBank/DDBJ whole genome shotgun (WGS) entry which is preliminary data.</text>
</comment>
<dbReference type="RefSeq" id="WP_141313283.1">
    <property type="nucleotide sequence ID" value="NZ_BJND01000054.1"/>
</dbReference>
<feature type="domain" description="Putative zinc-finger" evidence="3">
    <location>
        <begin position="4"/>
        <end position="37"/>
    </location>
</feature>
<keyword evidence="5" id="KW-1185">Reference proteome</keyword>
<proteinExistence type="predicted"/>
<accession>A0A4Y3VQR5</accession>
<protein>
    <recommendedName>
        <fullName evidence="3">Putative zinc-finger domain-containing protein</fullName>
    </recommendedName>
</protein>
<evidence type="ECO:0000259" key="3">
    <source>
        <dbReference type="Pfam" id="PF13490"/>
    </source>
</evidence>
<keyword evidence="1" id="KW-0805">Transcription regulation</keyword>
<gene>
    <name evidence="4" type="ORF">SSP24_62030</name>
</gene>